<proteinExistence type="predicted"/>
<organism evidence="5 6">
    <name type="scientific">Christiangramia antarctica</name>
    <dbReference type="NCBI Taxonomy" id="2058158"/>
    <lineage>
        <taxon>Bacteria</taxon>
        <taxon>Pseudomonadati</taxon>
        <taxon>Bacteroidota</taxon>
        <taxon>Flavobacteriia</taxon>
        <taxon>Flavobacteriales</taxon>
        <taxon>Flavobacteriaceae</taxon>
        <taxon>Christiangramia</taxon>
    </lineage>
</organism>
<sequence length="915" mass="105334">MTENKSVSSYHYNVAQLRLESWNTLKSESAKLENYKRGSSEEKYLQKNLRSLLKDIEVIESYFAFPGILRLRSLNEMLDRQEHTALTNKIAEITKHLVSDRYRSNPDLMEDDDQGVETSERGELPEGVKKNYFEVLFVEDISFQEECKLRNDLKDLRGANEQFNYGIVVQRSFEDALIALHFNYNIQAVVVRYAPPYHSKKITPTLKPFIQNVLKLDLASTPQTELGPILGNLVKKFRPELDTYYVTDTALGKLKDSTLKSFRRIFYRTEDLQELHLTILRGISERYETPFFSALKEYSKKPTGIFHAMPISRGNSIFKSRWINDFGNFYGRNMFLAETSSTTGGLDSLLQPTGSLKKAQKMASDAYGSQNTFFVTNGTSTANKIVVQALVKPGDVILIDRDCHKSHHYGLVLAGAYPVYLDSYPIEEYSMYGAVPLEQIKEKLLHLKEAGRLDLVKMLLLTNCTFDGLVYNVEKVMQEILAIKPDMVFLWDEAWFAFAGFTYNYKQRTGMFVAQKLYEKYRSNAYKEEYDAHIKNLKKGEIPSLPDPDKVRIRVYSTQSTHKTLSSFRQGSMIHIWDEDFRRKSENTFMEAYMTHTSTSPNYQMLASLDAGRRQVQFEGYELVEKSIEMAMVLRAKINDHPRLNKYFDVLTVSDFIPKKHRKSGLSEYYNPKEGWKRMETAWEKDEFVLDPTKITLHVGRTGVDGDTFKNKYLMDKFNIQINKTSRNTVLFMTNIGTTRGSVTYLTNALLKIADELDKEQRSLSSKETKLHQDRICSLTKDFPPLPDFSYFHHSFQAVPGVPGGNIREAFFLAYNEENYEYMPLTECLPSMENERILVASSFIIPYPPGFPVLVPGQVVSKEIIEFLTVLDVSEIHGYRADLGLRIFKDNVLNRQKTVTSMGAMGTNKKKKLTK</sequence>
<evidence type="ECO:0000256" key="3">
    <source>
        <dbReference type="ARBA" id="ARBA00022679"/>
    </source>
</evidence>
<comment type="cofactor">
    <cofactor evidence="1">
        <name>pyridoxal 5'-phosphate</name>
        <dbReference type="ChEBI" id="CHEBI:597326"/>
    </cofactor>
</comment>
<feature type="domain" description="Orn/Lys/Arg decarboxylases family 1 pyridoxal-P attachment site" evidence="4">
    <location>
        <begin position="289"/>
        <end position="511"/>
    </location>
</feature>
<dbReference type="Proteomes" id="UP001597438">
    <property type="component" value="Unassembled WGS sequence"/>
</dbReference>
<reference evidence="6" key="1">
    <citation type="journal article" date="2019" name="Int. J. Syst. Evol. Microbiol.">
        <title>The Global Catalogue of Microorganisms (GCM) 10K type strain sequencing project: providing services to taxonomists for standard genome sequencing and annotation.</title>
        <authorList>
            <consortium name="The Broad Institute Genomics Platform"/>
            <consortium name="The Broad Institute Genome Sequencing Center for Infectious Disease"/>
            <person name="Wu L."/>
            <person name="Ma J."/>
        </authorList>
    </citation>
    <scope>NUCLEOTIDE SEQUENCE [LARGE SCALE GENOMIC DNA]</scope>
    <source>
        <strain evidence="6">KCTC 52925</strain>
    </source>
</reference>
<dbReference type="Pfam" id="PF01276">
    <property type="entry name" value="OKR_DC_1"/>
    <property type="match status" value="2"/>
</dbReference>
<accession>A0ABW5X0U3</accession>
<dbReference type="CDD" id="cd00615">
    <property type="entry name" value="Orn_deC_like"/>
    <property type="match status" value="1"/>
</dbReference>
<name>A0ABW5X0U3_9FLAO</name>
<dbReference type="RefSeq" id="WP_251740333.1">
    <property type="nucleotide sequence ID" value="NZ_JBHUOJ010000007.1"/>
</dbReference>
<evidence type="ECO:0000313" key="6">
    <source>
        <dbReference type="Proteomes" id="UP001597438"/>
    </source>
</evidence>
<gene>
    <name evidence="5" type="ORF">ACFSYS_03225</name>
</gene>
<evidence type="ECO:0000256" key="1">
    <source>
        <dbReference type="ARBA" id="ARBA00001933"/>
    </source>
</evidence>
<dbReference type="PANTHER" id="PTHR42832:SF4">
    <property type="entry name" value="BLR3474 PROTEIN"/>
    <property type="match status" value="1"/>
</dbReference>
<keyword evidence="3" id="KW-0808">Transferase</keyword>
<dbReference type="Gene3D" id="3.90.1150.10">
    <property type="entry name" value="Aspartate Aminotransferase, domain 1"/>
    <property type="match status" value="1"/>
</dbReference>
<comment type="caution">
    <text evidence="5">The sequence shown here is derived from an EMBL/GenBank/DDBJ whole genome shotgun (WGS) entry which is preliminary data.</text>
</comment>
<dbReference type="PANTHER" id="PTHR42832">
    <property type="entry name" value="AMINO ACID AMINOTRANSFERASE"/>
    <property type="match status" value="1"/>
</dbReference>
<dbReference type="InterPro" id="IPR015424">
    <property type="entry name" value="PyrdxlP-dep_Trfase"/>
</dbReference>
<evidence type="ECO:0000259" key="4">
    <source>
        <dbReference type="Pfam" id="PF01276"/>
    </source>
</evidence>
<dbReference type="SUPFAM" id="SSF53383">
    <property type="entry name" value="PLP-dependent transferases"/>
    <property type="match status" value="1"/>
</dbReference>
<evidence type="ECO:0000313" key="5">
    <source>
        <dbReference type="EMBL" id="MFD2832282.1"/>
    </source>
</evidence>
<keyword evidence="6" id="KW-1185">Reference proteome</keyword>
<dbReference type="InterPro" id="IPR015421">
    <property type="entry name" value="PyrdxlP-dep_Trfase_major"/>
</dbReference>
<dbReference type="Gene3D" id="3.90.100.10">
    <property type="entry name" value="Orn/Lys/Arg decarboxylase, C-terminal domain"/>
    <property type="match status" value="1"/>
</dbReference>
<dbReference type="InterPro" id="IPR000310">
    <property type="entry name" value="Orn/Lys/Arg_deCO2ase_major_dom"/>
</dbReference>
<evidence type="ECO:0000256" key="2">
    <source>
        <dbReference type="ARBA" id="ARBA00022576"/>
    </source>
</evidence>
<keyword evidence="2 5" id="KW-0032">Aminotransferase</keyword>
<dbReference type="Gene3D" id="3.40.640.10">
    <property type="entry name" value="Type I PLP-dependent aspartate aminotransferase-like (Major domain)"/>
    <property type="match status" value="1"/>
</dbReference>
<dbReference type="InterPro" id="IPR015422">
    <property type="entry name" value="PyrdxlP-dep_Trfase_small"/>
</dbReference>
<dbReference type="EMBL" id="JBHUOJ010000007">
    <property type="protein sequence ID" value="MFD2832282.1"/>
    <property type="molecule type" value="Genomic_DNA"/>
</dbReference>
<feature type="domain" description="Orn/Lys/Arg decarboxylases family 1 pyridoxal-P attachment site" evidence="4">
    <location>
        <begin position="536"/>
        <end position="740"/>
    </location>
</feature>
<dbReference type="GO" id="GO:0008483">
    <property type="term" value="F:transaminase activity"/>
    <property type="evidence" value="ECO:0007669"/>
    <property type="project" value="UniProtKB-KW"/>
</dbReference>
<protein>
    <submittedName>
        <fullName evidence="5">Aminotransferase class I/II-fold pyridoxal phosphate-dependent enzyme</fullName>
    </submittedName>
</protein>
<dbReference type="InterPro" id="IPR050881">
    <property type="entry name" value="LL-DAP_aminotransferase"/>
</dbReference>